<protein>
    <recommendedName>
        <fullName evidence="7">20S-pre-rRNA D-site endonuclease NOB1</fullName>
    </recommendedName>
</protein>
<evidence type="ECO:0000256" key="8">
    <source>
        <dbReference type="PIRSR" id="PIRSR037125-1"/>
    </source>
</evidence>
<dbReference type="InterPro" id="IPR036283">
    <property type="entry name" value="NOB1_Zf-like_sf"/>
</dbReference>
<dbReference type="eggNOG" id="KOG2463">
    <property type="taxonomic scope" value="Eukaryota"/>
</dbReference>
<dbReference type="HOGENOM" id="CLU_024666_2_1_1"/>
<dbReference type="InterPro" id="IPR039907">
    <property type="entry name" value="NOB1"/>
</dbReference>
<dbReference type="InterPro" id="IPR014881">
    <property type="entry name" value="NOB1_Zn-bd"/>
</dbReference>
<feature type="domain" description="Ribonuclease PIN" evidence="11">
    <location>
        <begin position="17"/>
        <end position="105"/>
    </location>
</feature>
<dbReference type="GeneID" id="2901826"/>
<dbReference type="EMBL" id="CR382136">
    <property type="protein sequence ID" value="CAG87363.2"/>
    <property type="molecule type" value="Genomic_DNA"/>
</dbReference>
<accession>Q6BRH8</accession>
<dbReference type="AlphaFoldDB" id="Q6BRH8"/>
<keyword evidence="13" id="KW-1185">Reference proteome</keyword>
<dbReference type="Pfam" id="PF17146">
    <property type="entry name" value="PIN_6"/>
    <property type="match status" value="1"/>
</dbReference>
<dbReference type="GO" id="GO:0005737">
    <property type="term" value="C:cytoplasm"/>
    <property type="evidence" value="ECO:0007669"/>
    <property type="project" value="EnsemblFungi"/>
</dbReference>
<keyword evidence="6 7" id="KW-0539">Nucleus</keyword>
<evidence type="ECO:0000256" key="2">
    <source>
        <dbReference type="ARBA" id="ARBA00022722"/>
    </source>
</evidence>
<evidence type="ECO:0000313" key="13">
    <source>
        <dbReference type="Proteomes" id="UP000000599"/>
    </source>
</evidence>
<dbReference type="InterPro" id="IPR017117">
    <property type="entry name" value="Nob1_euk"/>
</dbReference>
<evidence type="ECO:0000256" key="9">
    <source>
        <dbReference type="SAM" id="MobiDB-lite"/>
    </source>
</evidence>
<dbReference type="GO" id="GO:0016787">
    <property type="term" value="F:hydrolase activity"/>
    <property type="evidence" value="ECO:0007669"/>
    <property type="project" value="UniProtKB-KW"/>
</dbReference>
<dbReference type="VEuPathDB" id="FungiDB:DEHA2D16258g"/>
<feature type="compositionally biased region" description="Acidic residues" evidence="9">
    <location>
        <begin position="197"/>
        <end position="207"/>
    </location>
</feature>
<name>Q6BRH8_DEBHA</name>
<keyword evidence="4" id="KW-0378">Hydrolase</keyword>
<evidence type="ECO:0000256" key="4">
    <source>
        <dbReference type="ARBA" id="ARBA00022801"/>
    </source>
</evidence>
<dbReference type="GO" id="GO:0030688">
    <property type="term" value="C:preribosome, small subunit precursor"/>
    <property type="evidence" value="ECO:0007669"/>
    <property type="project" value="EnsemblFungi"/>
</dbReference>
<dbReference type="InterPro" id="IPR033411">
    <property type="entry name" value="Ribonuclease_PIN"/>
</dbReference>
<dbReference type="Gene3D" id="6.20.210.10">
    <property type="entry name" value="Nin one binding (NOB1), Zn-ribbon-like"/>
    <property type="match status" value="1"/>
</dbReference>
<comment type="function">
    <text evidence="7">Required for the synthesis of 40S ribosome subunits. Has a role in processing 20S pre-rRNA into the mature 18S rRNA, where it is required for cleavage at the 3' end of the mature 18S rRNA (D-site). Accompanies the 20S pre-rRNA from the nucleus to the cytoplasm.</text>
</comment>
<dbReference type="PANTHER" id="PTHR12814:SF2">
    <property type="entry name" value="RNA-BINDING PROTEIN NOB1"/>
    <property type="match status" value="1"/>
</dbReference>
<dbReference type="PIRSF" id="PIRSF037125">
    <property type="entry name" value="D-site_20S_pre-rRNA_nuclease"/>
    <property type="match status" value="1"/>
</dbReference>
<sequence>MSEVNRVINGNKKIKTLVFDAGPLITQSASSLQQHAYNYYTTPGVHSELKDDNVRQQLLIWDDKLQVRQPKPEYIQKVVSFAKLTGDYAVLSTNDLHIIALAYELECEANKGDWRLRKYPGEVLVHQTKTGEKVEIKQDAESKAESEKIANSENDESKPAESEQEESTQTADAGKKKPRRRGGKKQRAKREAQLQNELDEEQMEGDEAAAVVSTDPVEVSGKDSVFSQESLKEETSVEDAGEKSDLDEAYNEEDDDGDWITPENLQEEMVKDTNEQIQEASSSEKSGPFIKVALSTGDFACQNVAMQIGLNLMNAMSGKQIRRVRNYMYRCYACFRLTPIPKNGKPKHFCPKCGGNTLLRCAVSIDNATGKVTPHLKANFQWFKRGDRYTLPSPLSKNQQRLQGKAGYQHNKQNRHKTLQDPLILREDQKEYGQAVKNDEWQRRQNDKMLQQWIGGGSADNYVSPFTTLQNIRPSGVKVGKGRFVNSSKGKRS</sequence>
<proteinExistence type="inferred from homology"/>
<feature type="compositionally biased region" description="Acidic residues" evidence="9">
    <location>
        <begin position="247"/>
        <end position="258"/>
    </location>
</feature>
<dbReference type="GO" id="GO:0043248">
    <property type="term" value="P:proteasome assembly"/>
    <property type="evidence" value="ECO:0007669"/>
    <property type="project" value="EnsemblFungi"/>
</dbReference>
<evidence type="ECO:0000259" key="10">
    <source>
        <dbReference type="Pfam" id="PF08772"/>
    </source>
</evidence>
<feature type="region of interest" description="Disordered" evidence="9">
    <location>
        <begin position="134"/>
        <end position="259"/>
    </location>
</feature>
<feature type="binding site" evidence="8">
    <location>
        <position position="350"/>
    </location>
    <ligand>
        <name>Zn(2+)</name>
        <dbReference type="ChEBI" id="CHEBI:29105"/>
    </ligand>
</feature>
<dbReference type="PANTHER" id="PTHR12814">
    <property type="entry name" value="RNA-BINDING PROTEIN NOB1"/>
    <property type="match status" value="1"/>
</dbReference>
<dbReference type="Proteomes" id="UP000000599">
    <property type="component" value="Chromosome D"/>
</dbReference>
<feature type="binding site" evidence="8">
    <location>
        <position position="334"/>
    </location>
    <ligand>
        <name>Zn(2+)</name>
        <dbReference type="ChEBI" id="CHEBI:29105"/>
    </ligand>
</feature>
<feature type="domain" description="Nin one binding (NOB1) Zn-ribbon-like" evidence="10">
    <location>
        <begin position="321"/>
        <end position="396"/>
    </location>
</feature>
<evidence type="ECO:0000256" key="1">
    <source>
        <dbReference type="ARBA" id="ARBA00005858"/>
    </source>
</evidence>
<reference evidence="12 13" key="1">
    <citation type="journal article" date="2004" name="Nature">
        <title>Genome evolution in yeasts.</title>
        <authorList>
            <consortium name="Genolevures"/>
            <person name="Dujon B."/>
            <person name="Sherman D."/>
            <person name="Fischer G."/>
            <person name="Durrens P."/>
            <person name="Casaregola S."/>
            <person name="Lafontaine I."/>
            <person name="de Montigny J."/>
            <person name="Marck C."/>
            <person name="Neuveglise C."/>
            <person name="Talla E."/>
            <person name="Goffard N."/>
            <person name="Frangeul L."/>
            <person name="Aigle M."/>
            <person name="Anthouard V."/>
            <person name="Babour A."/>
            <person name="Barbe V."/>
            <person name="Barnay S."/>
            <person name="Blanchin S."/>
            <person name="Beckerich J.M."/>
            <person name="Beyne E."/>
            <person name="Bleykasten C."/>
            <person name="Boisrame A."/>
            <person name="Boyer J."/>
            <person name="Cattolico L."/>
            <person name="Confanioleri F."/>
            <person name="de Daruvar A."/>
            <person name="Despons L."/>
            <person name="Fabre E."/>
            <person name="Fairhead C."/>
            <person name="Ferry-Dumazet H."/>
            <person name="Groppi A."/>
            <person name="Hantraye F."/>
            <person name="Hennequin C."/>
            <person name="Jauniaux N."/>
            <person name="Joyet P."/>
            <person name="Kachouri R."/>
            <person name="Kerrest A."/>
            <person name="Koszul R."/>
            <person name="Lemaire M."/>
            <person name="Lesur I."/>
            <person name="Ma L."/>
            <person name="Muller H."/>
            <person name="Nicaud J.M."/>
            <person name="Nikolski M."/>
            <person name="Oztas S."/>
            <person name="Ozier-Kalogeropoulos O."/>
            <person name="Pellenz S."/>
            <person name="Potier S."/>
            <person name="Richard G.F."/>
            <person name="Straub M.L."/>
            <person name="Suleau A."/>
            <person name="Swennene D."/>
            <person name="Tekaia F."/>
            <person name="Wesolowski-Louvel M."/>
            <person name="Westhof E."/>
            <person name="Wirth B."/>
            <person name="Zeniou-Meyer M."/>
            <person name="Zivanovic I."/>
            <person name="Bolotin-Fukuhara M."/>
            <person name="Thierry A."/>
            <person name="Bouchier C."/>
            <person name="Caudron B."/>
            <person name="Scarpelli C."/>
            <person name="Gaillardin C."/>
            <person name="Weissenbach J."/>
            <person name="Wincker P."/>
            <person name="Souciet J.L."/>
        </authorList>
    </citation>
    <scope>NUCLEOTIDE SEQUENCE [LARGE SCALE GENOMIC DNA]</scope>
    <source>
        <strain evidence="13">ATCC 36239 / CBS 767 / BCRC 21394 / JCM 1990 / NBRC 0083 / IGC 2968</strain>
    </source>
</reference>
<dbReference type="STRING" id="284592.Q6BRH8"/>
<evidence type="ECO:0000256" key="6">
    <source>
        <dbReference type="ARBA" id="ARBA00023242"/>
    </source>
</evidence>
<dbReference type="GO" id="GO:0004521">
    <property type="term" value="F:RNA endonuclease activity"/>
    <property type="evidence" value="ECO:0007669"/>
    <property type="project" value="UniProtKB-UniRule"/>
</dbReference>
<evidence type="ECO:0000256" key="5">
    <source>
        <dbReference type="ARBA" id="ARBA00022833"/>
    </source>
</evidence>
<organism evidence="12 13">
    <name type="scientific">Debaryomyces hansenii (strain ATCC 36239 / CBS 767 / BCRC 21394 / JCM 1990 / NBRC 0083 / IGC 2968)</name>
    <name type="common">Yeast</name>
    <name type="synonym">Torulaspora hansenii</name>
    <dbReference type="NCBI Taxonomy" id="284592"/>
    <lineage>
        <taxon>Eukaryota</taxon>
        <taxon>Fungi</taxon>
        <taxon>Dikarya</taxon>
        <taxon>Ascomycota</taxon>
        <taxon>Saccharomycotina</taxon>
        <taxon>Pichiomycetes</taxon>
        <taxon>Debaryomycetaceae</taxon>
        <taxon>Debaryomyces</taxon>
    </lineage>
</organism>
<dbReference type="GO" id="GO:0070181">
    <property type="term" value="F:small ribosomal subunit rRNA binding"/>
    <property type="evidence" value="ECO:0007669"/>
    <property type="project" value="EnsemblFungi"/>
</dbReference>
<feature type="compositionally biased region" description="Basic and acidic residues" evidence="9">
    <location>
        <begin position="230"/>
        <end position="246"/>
    </location>
</feature>
<evidence type="ECO:0000313" key="12">
    <source>
        <dbReference type="EMBL" id="CAG87363.2"/>
    </source>
</evidence>
<feature type="region of interest" description="Disordered" evidence="9">
    <location>
        <begin position="394"/>
        <end position="414"/>
    </location>
</feature>
<feature type="binding site" evidence="8">
    <location>
        <position position="353"/>
    </location>
    <ligand>
        <name>Zn(2+)</name>
        <dbReference type="ChEBI" id="CHEBI:29105"/>
    </ligand>
</feature>
<evidence type="ECO:0000256" key="7">
    <source>
        <dbReference type="PIRNR" id="PIRNR037125"/>
    </source>
</evidence>
<feature type="binding site" evidence="8">
    <location>
        <position position="331"/>
    </location>
    <ligand>
        <name>Zn(2+)</name>
        <dbReference type="ChEBI" id="CHEBI:29105"/>
    </ligand>
</feature>
<dbReference type="GO" id="GO:0000462">
    <property type="term" value="P:maturation of SSU-rRNA from tricistronic rRNA transcript (SSU-rRNA, 5.8S rRNA, LSU-rRNA)"/>
    <property type="evidence" value="ECO:0007669"/>
    <property type="project" value="EnsemblFungi"/>
</dbReference>
<dbReference type="RefSeq" id="XP_459192.2">
    <property type="nucleotide sequence ID" value="XM_459192.1"/>
</dbReference>
<dbReference type="KEGG" id="dha:DEHA2D16258g"/>
<dbReference type="OrthoDB" id="446759at2759"/>
<dbReference type="CDD" id="cd09876">
    <property type="entry name" value="PIN_Nob1-like"/>
    <property type="match status" value="1"/>
</dbReference>
<dbReference type="FunFam" id="3.40.50.1010:FF:000020">
    <property type="entry name" value="20S-pre-rRNA D-site endonuclease NOB1"/>
    <property type="match status" value="1"/>
</dbReference>
<dbReference type="GO" id="GO:0005730">
    <property type="term" value="C:nucleolus"/>
    <property type="evidence" value="ECO:0007669"/>
    <property type="project" value="UniProtKB-SubCell"/>
</dbReference>
<evidence type="ECO:0000259" key="11">
    <source>
        <dbReference type="Pfam" id="PF17146"/>
    </source>
</evidence>
<dbReference type="InParanoid" id="Q6BRH8"/>
<dbReference type="Pfam" id="PF08772">
    <property type="entry name" value="Zn_ribbon_NOB1"/>
    <property type="match status" value="1"/>
</dbReference>
<keyword evidence="5 7" id="KW-0862">Zinc</keyword>
<dbReference type="OMA" id="GYELECE"/>
<dbReference type="SUPFAM" id="SSF144206">
    <property type="entry name" value="NOB1 zinc finger-like"/>
    <property type="match status" value="1"/>
</dbReference>
<comment type="subcellular location">
    <subcellularLocation>
        <location evidence="7">Nucleus</location>
        <location evidence="7">Nucleolus</location>
    </subcellularLocation>
</comment>
<keyword evidence="3 7" id="KW-0479">Metal-binding</keyword>
<feature type="compositionally biased region" description="Basic and acidic residues" evidence="9">
    <location>
        <begin position="134"/>
        <end position="161"/>
    </location>
</feature>
<keyword evidence="2" id="KW-0540">Nuclease</keyword>
<dbReference type="FunCoup" id="Q6BRH8">
    <property type="interactions" value="1092"/>
</dbReference>
<feature type="compositionally biased region" description="Basic residues" evidence="9">
    <location>
        <begin position="176"/>
        <end position="188"/>
    </location>
</feature>
<evidence type="ECO:0000256" key="3">
    <source>
        <dbReference type="ARBA" id="ARBA00022723"/>
    </source>
</evidence>
<dbReference type="GO" id="GO:0046872">
    <property type="term" value="F:metal ion binding"/>
    <property type="evidence" value="ECO:0007669"/>
    <property type="project" value="UniProtKB-UniRule"/>
</dbReference>
<comment type="similarity">
    <text evidence="1 7">Belongs to the NOB1 family.</text>
</comment>
<gene>
    <name evidence="12" type="ordered locus">DEHA2D16258g</name>
</gene>
<dbReference type="Gene3D" id="3.40.50.1010">
    <property type="entry name" value="5'-nuclease"/>
    <property type="match status" value="1"/>
</dbReference>